<dbReference type="SUPFAM" id="SSF103473">
    <property type="entry name" value="MFS general substrate transporter"/>
    <property type="match status" value="1"/>
</dbReference>
<dbReference type="CDD" id="cd17323">
    <property type="entry name" value="MFS_Tpo1_MDR_like"/>
    <property type="match status" value="1"/>
</dbReference>
<feature type="compositionally biased region" description="Basic and acidic residues" evidence="5">
    <location>
        <begin position="525"/>
        <end position="534"/>
    </location>
</feature>
<evidence type="ECO:0000313" key="8">
    <source>
        <dbReference type="EMBL" id="KAJ7214018.1"/>
    </source>
</evidence>
<evidence type="ECO:0000259" key="7">
    <source>
        <dbReference type="PROSITE" id="PS50850"/>
    </source>
</evidence>
<dbReference type="EMBL" id="JARJCW010000020">
    <property type="protein sequence ID" value="KAJ7214018.1"/>
    <property type="molecule type" value="Genomic_DNA"/>
</dbReference>
<feature type="transmembrane region" description="Helical" evidence="6">
    <location>
        <begin position="183"/>
        <end position="205"/>
    </location>
</feature>
<keyword evidence="3 6" id="KW-1133">Transmembrane helix</keyword>
<accession>A0AAD6VIK0</accession>
<feature type="compositionally biased region" description="Basic and acidic residues" evidence="5">
    <location>
        <begin position="20"/>
        <end position="31"/>
    </location>
</feature>
<dbReference type="InterPro" id="IPR036259">
    <property type="entry name" value="MFS_trans_sf"/>
</dbReference>
<keyword evidence="2 6" id="KW-0812">Transmembrane</keyword>
<dbReference type="GO" id="GO:0016020">
    <property type="term" value="C:membrane"/>
    <property type="evidence" value="ECO:0007669"/>
    <property type="project" value="UniProtKB-SubCell"/>
</dbReference>
<feature type="transmembrane region" description="Helical" evidence="6">
    <location>
        <begin position="481"/>
        <end position="500"/>
    </location>
</feature>
<comment type="subcellular location">
    <subcellularLocation>
        <location evidence="1">Membrane</location>
        <topology evidence="1">Multi-pass membrane protein</topology>
    </subcellularLocation>
</comment>
<dbReference type="Pfam" id="PF07690">
    <property type="entry name" value="MFS_1"/>
    <property type="match status" value="1"/>
</dbReference>
<dbReference type="GO" id="GO:0022857">
    <property type="term" value="F:transmembrane transporter activity"/>
    <property type="evidence" value="ECO:0007669"/>
    <property type="project" value="InterPro"/>
</dbReference>
<dbReference type="InterPro" id="IPR020846">
    <property type="entry name" value="MFS_dom"/>
</dbReference>
<dbReference type="PANTHER" id="PTHR23502:SF60">
    <property type="entry name" value="MAJOR FACILITATOR SUPERFAMILY (MFS) PROFILE DOMAIN-CONTAINING PROTEIN-RELATED"/>
    <property type="match status" value="1"/>
</dbReference>
<evidence type="ECO:0000256" key="6">
    <source>
        <dbReference type="SAM" id="Phobius"/>
    </source>
</evidence>
<feature type="transmembrane region" description="Helical" evidence="6">
    <location>
        <begin position="88"/>
        <end position="112"/>
    </location>
</feature>
<keyword evidence="9" id="KW-1185">Reference proteome</keyword>
<comment type="caution">
    <text evidence="8">The sequence shown here is derived from an EMBL/GenBank/DDBJ whole genome shotgun (WGS) entry which is preliminary data.</text>
</comment>
<feature type="transmembrane region" description="Helical" evidence="6">
    <location>
        <begin position="124"/>
        <end position="142"/>
    </location>
</feature>
<organism evidence="8 9">
    <name type="scientific">Mycena pura</name>
    <dbReference type="NCBI Taxonomy" id="153505"/>
    <lineage>
        <taxon>Eukaryota</taxon>
        <taxon>Fungi</taxon>
        <taxon>Dikarya</taxon>
        <taxon>Basidiomycota</taxon>
        <taxon>Agaricomycotina</taxon>
        <taxon>Agaricomycetes</taxon>
        <taxon>Agaricomycetidae</taxon>
        <taxon>Agaricales</taxon>
        <taxon>Marasmiineae</taxon>
        <taxon>Mycenaceae</taxon>
        <taxon>Mycena</taxon>
    </lineage>
</organism>
<feature type="region of interest" description="Disordered" evidence="5">
    <location>
        <begin position="512"/>
        <end position="534"/>
    </location>
</feature>
<gene>
    <name evidence="8" type="ORF">GGX14DRAFT_496897</name>
</gene>
<feature type="domain" description="Major facilitator superfamily (MFS) profile" evidence="7">
    <location>
        <begin position="57"/>
        <end position="502"/>
    </location>
</feature>
<feature type="transmembrane region" description="Helical" evidence="6">
    <location>
        <begin position="212"/>
        <end position="232"/>
    </location>
</feature>
<dbReference type="PROSITE" id="PS50850">
    <property type="entry name" value="MFS"/>
    <property type="match status" value="1"/>
</dbReference>
<evidence type="ECO:0000256" key="5">
    <source>
        <dbReference type="SAM" id="MobiDB-lite"/>
    </source>
</evidence>
<feature type="transmembrane region" description="Helical" evidence="6">
    <location>
        <begin position="441"/>
        <end position="466"/>
    </location>
</feature>
<evidence type="ECO:0000256" key="1">
    <source>
        <dbReference type="ARBA" id="ARBA00004141"/>
    </source>
</evidence>
<sequence>MSTQPVPESPSPSPTVGHGIADEKESGHESNDLIVDWDGPNDPLNPKNWSRKKKWAATVVVSSFTLITPVSSSMIAPASTQVAEQFGITNDVIIALITSIFVLAYAVGPLFLGPLSEIFGRNKVIQIANLLFLVWNLVCGFAQNTTQLLVFRFLAGIGGSAPLAIGGGVLGDIWDPEERGQALAIYSLAPLLGPVVGPLCGAFIAEHSTWRWVFWSTSIFTVGIQMSGLFYLRESYAPFILEQKAKRIRRSLDAEKGPVRNVRSRYANEKLTWKNIIYISVTRPFILFYYEPIVQLLGIYMAFIYGVFYQHQHLIFFFLSVFLTSIPLTFQGAYGERVDISGLNYLALGVGVTGASQINARLMDWIYRRLKEKNGGMGEPEYRLPSMMPGTLFLPIGLLITGWSVQAKVHWIVPDVGIAFVGAGIILTFQSIQIYVVDAFALYAASALAAVSCLRSLCGFAFPLFAQPMFTKLGYGKGDTILAVVAFVIGCPAPVLFWKYGKQIRMRSKFSKQAIAPKGKSSQGDGERVDRDHV</sequence>
<evidence type="ECO:0000256" key="2">
    <source>
        <dbReference type="ARBA" id="ARBA00022692"/>
    </source>
</evidence>
<reference evidence="8" key="1">
    <citation type="submission" date="2023-03" db="EMBL/GenBank/DDBJ databases">
        <title>Massive genome expansion in bonnet fungi (Mycena s.s.) driven by repeated elements and novel gene families across ecological guilds.</title>
        <authorList>
            <consortium name="Lawrence Berkeley National Laboratory"/>
            <person name="Harder C.B."/>
            <person name="Miyauchi S."/>
            <person name="Viragh M."/>
            <person name="Kuo A."/>
            <person name="Thoen E."/>
            <person name="Andreopoulos B."/>
            <person name="Lu D."/>
            <person name="Skrede I."/>
            <person name="Drula E."/>
            <person name="Henrissat B."/>
            <person name="Morin E."/>
            <person name="Kohler A."/>
            <person name="Barry K."/>
            <person name="LaButti K."/>
            <person name="Morin E."/>
            <person name="Salamov A."/>
            <person name="Lipzen A."/>
            <person name="Mereny Z."/>
            <person name="Hegedus B."/>
            <person name="Baldrian P."/>
            <person name="Stursova M."/>
            <person name="Weitz H."/>
            <person name="Taylor A."/>
            <person name="Grigoriev I.V."/>
            <person name="Nagy L.G."/>
            <person name="Martin F."/>
            <person name="Kauserud H."/>
        </authorList>
    </citation>
    <scope>NUCLEOTIDE SEQUENCE</scope>
    <source>
        <strain evidence="8">9144</strain>
    </source>
</reference>
<dbReference type="Proteomes" id="UP001219525">
    <property type="component" value="Unassembled WGS sequence"/>
</dbReference>
<evidence type="ECO:0000313" key="9">
    <source>
        <dbReference type="Proteomes" id="UP001219525"/>
    </source>
</evidence>
<dbReference type="FunFam" id="1.20.1250.20:FF:000011">
    <property type="entry name" value="MFS multidrug transporter, putative"/>
    <property type="match status" value="1"/>
</dbReference>
<dbReference type="InterPro" id="IPR011701">
    <property type="entry name" value="MFS"/>
</dbReference>
<feature type="transmembrane region" description="Helical" evidence="6">
    <location>
        <begin position="149"/>
        <end position="171"/>
    </location>
</feature>
<feature type="region of interest" description="Disordered" evidence="5">
    <location>
        <begin position="1"/>
        <end position="37"/>
    </location>
</feature>
<dbReference type="AlphaFoldDB" id="A0AAD6VIK0"/>
<protein>
    <submittedName>
        <fullName evidence="8">MFS polyamine transporter</fullName>
    </submittedName>
</protein>
<evidence type="ECO:0000256" key="3">
    <source>
        <dbReference type="ARBA" id="ARBA00022989"/>
    </source>
</evidence>
<feature type="transmembrane region" description="Helical" evidence="6">
    <location>
        <begin position="287"/>
        <end position="307"/>
    </location>
</feature>
<feature type="transmembrane region" description="Helical" evidence="6">
    <location>
        <begin position="55"/>
        <end position="76"/>
    </location>
</feature>
<dbReference type="PANTHER" id="PTHR23502">
    <property type="entry name" value="MAJOR FACILITATOR SUPERFAMILY"/>
    <property type="match status" value="1"/>
</dbReference>
<feature type="transmembrane region" description="Helical" evidence="6">
    <location>
        <begin position="314"/>
        <end position="333"/>
    </location>
</feature>
<name>A0AAD6VIK0_9AGAR</name>
<evidence type="ECO:0000256" key="4">
    <source>
        <dbReference type="ARBA" id="ARBA00023136"/>
    </source>
</evidence>
<feature type="transmembrane region" description="Helical" evidence="6">
    <location>
        <begin position="411"/>
        <end position="429"/>
    </location>
</feature>
<feature type="transmembrane region" description="Helical" evidence="6">
    <location>
        <begin position="345"/>
        <end position="363"/>
    </location>
</feature>
<feature type="transmembrane region" description="Helical" evidence="6">
    <location>
        <begin position="384"/>
        <end position="405"/>
    </location>
</feature>
<proteinExistence type="predicted"/>
<dbReference type="Gene3D" id="1.20.1250.20">
    <property type="entry name" value="MFS general substrate transporter like domains"/>
    <property type="match status" value="1"/>
</dbReference>
<keyword evidence="4 6" id="KW-0472">Membrane</keyword>